<comment type="caution">
    <text evidence="3">The sequence shown here is derived from an EMBL/GenBank/DDBJ whole genome shotgun (WGS) entry which is preliminary data.</text>
</comment>
<dbReference type="InterPro" id="IPR015943">
    <property type="entry name" value="WD40/YVTN_repeat-like_dom_sf"/>
</dbReference>
<dbReference type="PROSITE" id="PS50082">
    <property type="entry name" value="WD_REPEATS_2"/>
    <property type="match status" value="1"/>
</dbReference>
<dbReference type="SUPFAM" id="SSF50978">
    <property type="entry name" value="WD40 repeat-like"/>
    <property type="match status" value="1"/>
</dbReference>
<feature type="non-terminal residue" evidence="3">
    <location>
        <position position="171"/>
    </location>
</feature>
<keyword evidence="4" id="KW-1185">Reference proteome</keyword>
<keyword evidence="2" id="KW-1133">Transmembrane helix</keyword>
<dbReference type="Gene3D" id="2.130.10.10">
    <property type="entry name" value="YVTN repeat-like/Quinoprotein amine dehydrogenase"/>
    <property type="match status" value="1"/>
</dbReference>
<evidence type="ECO:0000256" key="1">
    <source>
        <dbReference type="PROSITE-ProRule" id="PRU00221"/>
    </source>
</evidence>
<reference evidence="3" key="1">
    <citation type="submission" date="2022-06" db="EMBL/GenBank/DDBJ databases">
        <title>Genome Sequence of Candolleomyces eurysporus.</title>
        <authorList>
            <person name="Buettner E."/>
        </authorList>
    </citation>
    <scope>NUCLEOTIDE SEQUENCE</scope>
    <source>
        <strain evidence="3">VTCC 930004</strain>
    </source>
</reference>
<proteinExistence type="predicted"/>
<dbReference type="OrthoDB" id="3238562at2759"/>
<name>A0A9W8MFY2_9AGAR</name>
<feature type="transmembrane region" description="Helical" evidence="2">
    <location>
        <begin position="150"/>
        <end position="167"/>
    </location>
</feature>
<feature type="repeat" description="WD" evidence="1">
    <location>
        <begin position="58"/>
        <end position="85"/>
    </location>
</feature>
<protein>
    <recommendedName>
        <fullName evidence="5">WD40 repeat-like protein</fullName>
    </recommendedName>
</protein>
<evidence type="ECO:0000313" key="3">
    <source>
        <dbReference type="EMBL" id="KAJ2927638.1"/>
    </source>
</evidence>
<dbReference type="EMBL" id="JANBPK010000972">
    <property type="protein sequence ID" value="KAJ2927638.1"/>
    <property type="molecule type" value="Genomic_DNA"/>
</dbReference>
<evidence type="ECO:0000256" key="2">
    <source>
        <dbReference type="SAM" id="Phobius"/>
    </source>
</evidence>
<dbReference type="AlphaFoldDB" id="A0A9W8MFY2"/>
<dbReference type="Proteomes" id="UP001140091">
    <property type="component" value="Unassembled WGS sequence"/>
</dbReference>
<dbReference type="InterPro" id="IPR036322">
    <property type="entry name" value="WD40_repeat_dom_sf"/>
</dbReference>
<sequence>MPANSRFSTIYSGAAIISVWDMASGIIDFSTKTQEENGQLRLALNPDRNVPVALATLEDSGYVVCGGHDGAVSIWDVRLKELSQQLDHGRNELVQLIVAHSYLDHKYIASTIVEDQPTIQIWRPKSVLSTPEWLKCLCVSNIDKLRNIDAGTAACVLSLIFVVLFFIRHQK</sequence>
<evidence type="ECO:0008006" key="5">
    <source>
        <dbReference type="Google" id="ProtNLM"/>
    </source>
</evidence>
<dbReference type="InterPro" id="IPR001680">
    <property type="entry name" value="WD40_rpt"/>
</dbReference>
<keyword evidence="2" id="KW-0472">Membrane</keyword>
<organism evidence="3 4">
    <name type="scientific">Candolleomyces eurysporus</name>
    <dbReference type="NCBI Taxonomy" id="2828524"/>
    <lineage>
        <taxon>Eukaryota</taxon>
        <taxon>Fungi</taxon>
        <taxon>Dikarya</taxon>
        <taxon>Basidiomycota</taxon>
        <taxon>Agaricomycotina</taxon>
        <taxon>Agaricomycetes</taxon>
        <taxon>Agaricomycetidae</taxon>
        <taxon>Agaricales</taxon>
        <taxon>Agaricineae</taxon>
        <taxon>Psathyrellaceae</taxon>
        <taxon>Candolleomyces</taxon>
    </lineage>
</organism>
<gene>
    <name evidence="3" type="ORF">H1R20_g9461</name>
</gene>
<accession>A0A9W8MFY2</accession>
<keyword evidence="2" id="KW-0812">Transmembrane</keyword>
<keyword evidence="1" id="KW-0853">WD repeat</keyword>
<evidence type="ECO:0000313" key="4">
    <source>
        <dbReference type="Proteomes" id="UP001140091"/>
    </source>
</evidence>